<evidence type="ECO:0000313" key="2">
    <source>
        <dbReference type="EMBL" id="PRX51373.1"/>
    </source>
</evidence>
<comment type="caution">
    <text evidence="2">The sequence shown here is derived from an EMBL/GenBank/DDBJ whole genome shotgun (WGS) entry which is preliminary data.</text>
</comment>
<dbReference type="Proteomes" id="UP000238362">
    <property type="component" value="Unassembled WGS sequence"/>
</dbReference>
<dbReference type="Pfam" id="PF13471">
    <property type="entry name" value="Transglut_core3"/>
    <property type="match status" value="1"/>
</dbReference>
<dbReference type="RefSeq" id="WP_106176841.1">
    <property type="nucleotide sequence ID" value="NZ_PVNH01000001.1"/>
</dbReference>
<dbReference type="OrthoDB" id="9429743at2"/>
<dbReference type="AlphaFoldDB" id="A0A2T0M3Q3"/>
<dbReference type="InterPro" id="IPR032708">
    <property type="entry name" value="McjB_C"/>
</dbReference>
<evidence type="ECO:0000313" key="3">
    <source>
        <dbReference type="Proteomes" id="UP000238362"/>
    </source>
</evidence>
<keyword evidence="3" id="KW-1185">Reference proteome</keyword>
<evidence type="ECO:0000259" key="1">
    <source>
        <dbReference type="Pfam" id="PF13471"/>
    </source>
</evidence>
<accession>A0A2T0M3Q3</accession>
<name>A0A2T0M3Q3_9PSEU</name>
<organism evidence="2 3">
    <name type="scientific">Prauserella shujinwangii</name>
    <dbReference type="NCBI Taxonomy" id="1453103"/>
    <lineage>
        <taxon>Bacteria</taxon>
        <taxon>Bacillati</taxon>
        <taxon>Actinomycetota</taxon>
        <taxon>Actinomycetes</taxon>
        <taxon>Pseudonocardiales</taxon>
        <taxon>Pseudonocardiaceae</taxon>
        <taxon>Prauserella</taxon>
    </lineage>
</organism>
<proteinExistence type="predicted"/>
<protein>
    <submittedName>
        <fullName evidence="2">Transglutaminase superfamily protein</fullName>
    </submittedName>
</protein>
<gene>
    <name evidence="2" type="ORF">B0I33_101527</name>
</gene>
<sequence>MLTRTESRRELLGQLRHLMLGDTPVPPSMPVRGRELVAATAAYLRVGRAFRNGGLTTALPLIPPVNTDRPDRHRNTEAAVFCARDAAWRLLGLARTLGGQHLCLHESLGVCAGLRRVGFPADVVIGYPVIEIASGGEELHAWPALGSLPLVGRPGERPLGYVELHRYPEEEPW</sequence>
<reference evidence="2 3" key="1">
    <citation type="submission" date="2018-03" db="EMBL/GenBank/DDBJ databases">
        <title>Genomic Encyclopedia of Type Strains, Phase III (KMG-III): the genomes of soil and plant-associated and newly described type strains.</title>
        <authorList>
            <person name="Whitman W."/>
        </authorList>
    </citation>
    <scope>NUCLEOTIDE SEQUENCE [LARGE SCALE GENOMIC DNA]</scope>
    <source>
        <strain evidence="2 3">CGMCC 4.7125</strain>
    </source>
</reference>
<feature type="domain" description="Microcin J25-processing protein McjB C-terminal" evidence="1">
    <location>
        <begin position="63"/>
        <end position="155"/>
    </location>
</feature>
<dbReference type="EMBL" id="PVNH01000001">
    <property type="protein sequence ID" value="PRX51373.1"/>
    <property type="molecule type" value="Genomic_DNA"/>
</dbReference>